<dbReference type="GO" id="GO:0000271">
    <property type="term" value="P:polysaccharide biosynthetic process"/>
    <property type="evidence" value="ECO:0007669"/>
    <property type="project" value="InterPro"/>
</dbReference>
<dbReference type="EMBL" id="UAVY01000004">
    <property type="protein sequence ID" value="SQB29175.1"/>
    <property type="molecule type" value="Genomic_DNA"/>
</dbReference>
<accession>A0A2X2VZW4</accession>
<evidence type="ECO:0000313" key="1">
    <source>
        <dbReference type="EMBL" id="SQB29175.1"/>
    </source>
</evidence>
<name>A0A2X2VZW4_CITKO</name>
<gene>
    <name evidence="1" type="ORF">NCTC10786_02952</name>
</gene>
<dbReference type="Gene3D" id="3.40.50.12580">
    <property type="match status" value="1"/>
</dbReference>
<reference evidence="1 2" key="1">
    <citation type="submission" date="2018-06" db="EMBL/GenBank/DDBJ databases">
        <authorList>
            <consortium name="Pathogen Informatics"/>
            <person name="Doyle S."/>
        </authorList>
    </citation>
    <scope>NUCLEOTIDE SEQUENCE [LARGE SCALE GENOMIC DNA]</scope>
    <source>
        <strain evidence="1 2">NCTC10786</strain>
    </source>
</reference>
<sequence length="230" mass="26186">MSFKVSLPSIFRKVCAVELYTGEGFWESIPYLLGRLPFKKNSKANKIDIEKQGKYIFVALQVPNDVQIISNCKLFSSIDDMLTSVIKSLPEGYDLIVREHPMNKGRYNKSLYKLINENVNVHIDNNTPIDHLIDNSSLVIVINSTVGLEAAVRGAAVLTLGDIYYPQIVNNLTSRESLKTEIVKAIDNKATQEEVKLYIAYLFKNYMVKDNYKNSNYYDLNNAVEKICCR</sequence>
<evidence type="ECO:0000313" key="2">
    <source>
        <dbReference type="Proteomes" id="UP000251584"/>
    </source>
</evidence>
<dbReference type="Pfam" id="PF05159">
    <property type="entry name" value="Capsule_synth"/>
    <property type="match status" value="1"/>
</dbReference>
<dbReference type="Proteomes" id="UP000251584">
    <property type="component" value="Unassembled WGS sequence"/>
</dbReference>
<proteinExistence type="predicted"/>
<dbReference type="AlphaFoldDB" id="A0A2X2VZW4"/>
<dbReference type="InterPro" id="IPR007833">
    <property type="entry name" value="Capsule_polysaccharide_synth"/>
</dbReference>
<dbReference type="InterPro" id="IPR043148">
    <property type="entry name" value="TagF_C"/>
</dbReference>
<organism evidence="1 2">
    <name type="scientific">Citrobacter koseri</name>
    <name type="common">Citrobacter diversus</name>
    <dbReference type="NCBI Taxonomy" id="545"/>
    <lineage>
        <taxon>Bacteria</taxon>
        <taxon>Pseudomonadati</taxon>
        <taxon>Pseudomonadota</taxon>
        <taxon>Gammaproteobacteria</taxon>
        <taxon>Enterobacterales</taxon>
        <taxon>Enterobacteriaceae</taxon>
        <taxon>Citrobacter</taxon>
    </lineage>
</organism>
<protein>
    <submittedName>
        <fullName evidence="1">Capsule polysaccharide biosynthesis protein</fullName>
    </submittedName>
</protein>
<dbReference type="GO" id="GO:0015774">
    <property type="term" value="P:polysaccharide transport"/>
    <property type="evidence" value="ECO:0007669"/>
    <property type="project" value="InterPro"/>
</dbReference>